<keyword evidence="3" id="KW-1185">Reference proteome</keyword>
<evidence type="ECO:0000256" key="1">
    <source>
        <dbReference type="ARBA" id="ARBA00022729"/>
    </source>
</evidence>
<evidence type="ECO:0000313" key="3">
    <source>
        <dbReference type="Proteomes" id="UP000494115"/>
    </source>
</evidence>
<dbReference type="NCBIfam" id="TIGR02601">
    <property type="entry name" value="autotrns_rpt"/>
    <property type="match status" value="2"/>
</dbReference>
<protein>
    <submittedName>
        <fullName evidence="2">Uncharacterized protein</fullName>
    </submittedName>
</protein>
<dbReference type="Pfam" id="PF12951">
    <property type="entry name" value="PATR"/>
    <property type="match status" value="2"/>
</dbReference>
<reference evidence="2 3" key="1">
    <citation type="submission" date="2020-04" db="EMBL/GenBank/DDBJ databases">
        <authorList>
            <person name="De Canck E."/>
        </authorList>
    </citation>
    <scope>NUCLEOTIDE SEQUENCE [LARGE SCALE GENOMIC DNA]</scope>
    <source>
        <strain evidence="2 3">LMG 28138</strain>
    </source>
</reference>
<dbReference type="Gene3D" id="2.160.20.20">
    <property type="match status" value="1"/>
</dbReference>
<organism evidence="2 3">
    <name type="scientific">Pararobbsia alpina</name>
    <dbReference type="NCBI Taxonomy" id="621374"/>
    <lineage>
        <taxon>Bacteria</taxon>
        <taxon>Pseudomonadati</taxon>
        <taxon>Pseudomonadota</taxon>
        <taxon>Betaproteobacteria</taxon>
        <taxon>Burkholderiales</taxon>
        <taxon>Burkholderiaceae</taxon>
        <taxon>Pararobbsia</taxon>
    </lineage>
</organism>
<keyword evidence="1" id="KW-0732">Signal</keyword>
<proteinExistence type="predicted"/>
<name>A0A6S7B5H6_9BURK</name>
<evidence type="ECO:0000313" key="2">
    <source>
        <dbReference type="EMBL" id="CAB3778656.1"/>
    </source>
</evidence>
<dbReference type="InterPro" id="IPR013425">
    <property type="entry name" value="Autotrns_rpt"/>
</dbReference>
<sequence length="594" mass="58816">MPEPDAAFPKSRCARGAPRTTWLPVALCIWLFGLEGLDIEAAYGNCVIAGRTANCDASPPNPWTSTIGRYALSNNWTVTLTEGAQIVVGDVNAIALGSDSTITLGPNTLVQNTAVTGGGLAGGGAETIVLRSGGRITIAAGARLIGTGPQLSSSSIEASEGHVMIDNSGLIESRLDAGLLLNSSSTVVNRASGVITSLQGGSVFFGTSSLTLVNYGVINGAVEFDGGINLVTVYPGSRIAGPLALGSGENTLTLAGNGQDTFTNAVSGLSHLVKIDAGAWGFAPSSGAPGTIDVRSGQLQLEADAAAASAHVGAGALLDSPSEFLPRQIVSEGLVRTAPTSAVFSYAGVLSGNGALEKQGAGELELSGPNTYGGPTLVDGGTLSARVVNALSAHSTIVLAPAATLAVHGDQTIGALTGSADGSGAVLLDAATLSVGANGQASLFSGAIAGTGGLVKTGPSLLVLTGANTYQGGTSVAAGELMVNGSLDSSVNVGSGTTLSGIVAINGNVVNAGQLAPGNVAHAFSVPVVSANGALGNVSNSIGTAIGAMTIGGDYASTGVYWRSIANSMTAAPATSSPIVCWSWARRAVRRRFM</sequence>
<accession>A0A6S7B5H6</accession>
<dbReference type="Proteomes" id="UP000494115">
    <property type="component" value="Unassembled WGS sequence"/>
</dbReference>
<dbReference type="PANTHER" id="PTHR35037">
    <property type="entry name" value="C-TERMINAL REGION OF AIDA-LIKE PROTEIN"/>
    <property type="match status" value="1"/>
</dbReference>
<dbReference type="EMBL" id="CADIKM010000002">
    <property type="protein sequence ID" value="CAB3778656.1"/>
    <property type="molecule type" value="Genomic_DNA"/>
</dbReference>
<dbReference type="AlphaFoldDB" id="A0A6S7B5H6"/>
<dbReference type="InterPro" id="IPR051551">
    <property type="entry name" value="Autotransporter_adhesion"/>
</dbReference>
<dbReference type="RefSeq" id="WP_175103104.1">
    <property type="nucleotide sequence ID" value="NZ_CADIKM010000002.1"/>
</dbReference>
<dbReference type="InterPro" id="IPR011050">
    <property type="entry name" value="Pectin_lyase_fold/virulence"/>
</dbReference>
<dbReference type="PANTHER" id="PTHR35037:SF2">
    <property type="match status" value="1"/>
</dbReference>
<dbReference type="InterPro" id="IPR012332">
    <property type="entry name" value="Autotransporter_pectin_lyase_C"/>
</dbReference>
<gene>
    <name evidence="2" type="ORF">LMG28138_00544</name>
</gene>
<dbReference type="SUPFAM" id="SSF51126">
    <property type="entry name" value="Pectin lyase-like"/>
    <property type="match status" value="2"/>
</dbReference>